<reference evidence="2 3" key="1">
    <citation type="submission" date="2019-07" db="EMBL/GenBank/DDBJ databases">
        <authorList>
            <person name="Kim J."/>
        </authorList>
    </citation>
    <scope>NUCLEOTIDE SEQUENCE [LARGE SCALE GENOMIC DNA]</scope>
    <source>
        <strain evidence="2 3">N4</strain>
    </source>
</reference>
<sequence length="246" mass="27940">MKKIFKIFLSVSFCLSVMLSVISPALATSTQEISEKELKDKIIVEQLKKEMEDSQKSYQQQELRLDSQLNAYHNQAVEGLTKELVRIQWRNGVIALVLAGFELTPRFLSHSLNDNPENLSYPAGSQYSEIVRNSTEFKSLIAKFKSKLPSNGDYYSEQPHLILNSTKDLYLSLNKASVLIAAEKVNGSWKIYTRIHDKYDFEYANYNSSNGVPASFVTLVNNYAVASQQLGAIVPYHISFYMQDTK</sequence>
<keyword evidence="1" id="KW-0732">Signal</keyword>
<dbReference type="RefSeq" id="WP_144993117.1">
    <property type="nucleotide sequence ID" value="NZ_VNJK01000003.1"/>
</dbReference>
<keyword evidence="3" id="KW-1185">Reference proteome</keyword>
<feature type="signal peptide" evidence="1">
    <location>
        <begin position="1"/>
        <end position="27"/>
    </location>
</feature>
<accession>A0A559IKH4</accession>
<evidence type="ECO:0000256" key="1">
    <source>
        <dbReference type="SAM" id="SignalP"/>
    </source>
</evidence>
<dbReference type="OrthoDB" id="2615815at2"/>
<dbReference type="AlphaFoldDB" id="A0A559IKH4"/>
<evidence type="ECO:0000313" key="2">
    <source>
        <dbReference type="EMBL" id="TVX88162.1"/>
    </source>
</evidence>
<proteinExistence type="predicted"/>
<dbReference type="EMBL" id="VNJK01000003">
    <property type="protein sequence ID" value="TVX88162.1"/>
    <property type="molecule type" value="Genomic_DNA"/>
</dbReference>
<feature type="chain" id="PRO_5022113901" evidence="1">
    <location>
        <begin position="28"/>
        <end position="246"/>
    </location>
</feature>
<comment type="caution">
    <text evidence="2">The sequence shown here is derived from an EMBL/GenBank/DDBJ whole genome shotgun (WGS) entry which is preliminary data.</text>
</comment>
<organism evidence="2 3">
    <name type="scientific">Paenibacillus agilis</name>
    <dbReference type="NCBI Taxonomy" id="3020863"/>
    <lineage>
        <taxon>Bacteria</taxon>
        <taxon>Bacillati</taxon>
        <taxon>Bacillota</taxon>
        <taxon>Bacilli</taxon>
        <taxon>Bacillales</taxon>
        <taxon>Paenibacillaceae</taxon>
        <taxon>Paenibacillus</taxon>
    </lineage>
</organism>
<protein>
    <submittedName>
        <fullName evidence="2">Uncharacterized protein</fullName>
    </submittedName>
</protein>
<name>A0A559IKH4_9BACL</name>
<gene>
    <name evidence="2" type="ORF">FPZ44_19850</name>
</gene>
<evidence type="ECO:0000313" key="3">
    <source>
        <dbReference type="Proteomes" id="UP000318102"/>
    </source>
</evidence>
<dbReference type="Proteomes" id="UP000318102">
    <property type="component" value="Unassembled WGS sequence"/>
</dbReference>